<evidence type="ECO:0000259" key="8">
    <source>
        <dbReference type="PROSITE" id="PS50067"/>
    </source>
</evidence>
<dbReference type="AlphaFoldDB" id="Q4UIU1"/>
<feature type="binding site" evidence="6">
    <location>
        <begin position="458"/>
        <end position="465"/>
    </location>
    <ligand>
        <name>ATP</name>
        <dbReference type="ChEBI" id="CHEBI:30616"/>
    </ligand>
</feature>
<dbReference type="GO" id="GO:0006367">
    <property type="term" value="P:transcription initiation at RNA polymerase II promoter"/>
    <property type="evidence" value="ECO:0007669"/>
    <property type="project" value="InterPro"/>
</dbReference>
<feature type="compositionally biased region" description="Polar residues" evidence="7">
    <location>
        <begin position="37"/>
        <end position="57"/>
    </location>
</feature>
<keyword evidence="2" id="KW-0175">Coiled coil</keyword>
<accession>Q4UIU1</accession>
<dbReference type="InterPro" id="IPR001752">
    <property type="entry name" value="Kinesin_motor_dom"/>
</dbReference>
<dbReference type="EMBL" id="CR940347">
    <property type="protein sequence ID" value="CAI72998.1"/>
    <property type="molecule type" value="Genomic_DNA"/>
</dbReference>
<gene>
    <name evidence="9" type="ORF">TA16310</name>
</gene>
<keyword evidence="3" id="KW-0804">Transcription</keyword>
<sequence>MMKRKLDPTNTIHMASNDSLLSPKSSKLNHVSKIRKLSNNTNNHKISTTPKVTINNKTPEKLNKSKKMDDSLSRKSTSDTESNMNFEPLNKNTNFTYENDILKDFIELSNPVSSTHQQNFVDQTLPLEHNPITDSQIIRIIDNNNEYDYQKLAENDNYPQITKGVDNEVPKEQCENYLGNSELGSIINSQILEDNLKEKLTPSRKANYVHTLLSGRTSLDDSINILNKLSQSELNTQVSPVYSPVNSQNSIPENQNDKYYEVESIKEALDNEYVYTDTTVIDTTSTITNNETDHNDESNNVTPYREIEYDNSEVTKADESVEFREAREEEDYSEMDSDVIEFNHEHDVEELISRYKTLYNNSFFNCSKTGTGKLRVVVRCRPSTCRNKAIQCERSCVKLFKPGNKNSVLKSQRPGIFEFNFDHIVMENESTEKLYTISCMDLIEKLFSGISVTIFAYGSTGSGKTYTIAGTESSVGLLQLMITDLFKSSQVIDKELYLSYYEVYNENVYDLLQENEINLHLQENESKVFVKGLTRVKISNYEDFKRLFEIGDKNRKVFSTNANRSSSRSHAILQIQTSLNTKLTIIDLAGSERMKITDNAGDRLKESSYINQSLLALINCINTLAKKSNSMSGSGGTGERVKYRDSKLTHLLKNSLTNNCFILMIAHVNPENKFYQDSYNTIKYALRAKDVEISQVITNSVSPVLNLKSGKEVIKKFSKELLFLVNLMKNNISENKLELIRKHISQSHLVGRPLHYIGQLSLESFNRQVIQGLIFKTDLISIATIDKCSKTHNPRILEAIKQSWIENLNKRLNSVKYQSKKSHSKLSKSVREVLEENKESEKPETSEDEFLDADVVLAKQSSSSVSPVLRPTNPVTSELPKNDEFSLNIEKAGDNSEKENPDTDISISDISDLDDEEPETDDLVIGMLDKVLNHSVTRPSSKKFGPPLWKLKLKYGIMQVCILFII</sequence>
<dbReference type="RefSeq" id="XP_953676.1">
    <property type="nucleotide sequence ID" value="XM_948583.1"/>
</dbReference>
<evidence type="ECO:0000256" key="4">
    <source>
        <dbReference type="ARBA" id="ARBA00023175"/>
    </source>
</evidence>
<proteinExistence type="inferred from homology"/>
<feature type="region of interest" description="Disordered" evidence="7">
    <location>
        <begin position="863"/>
        <end position="917"/>
    </location>
</feature>
<dbReference type="STRING" id="5874.Q4UIU1"/>
<feature type="compositionally biased region" description="Basic and acidic residues" evidence="7">
    <location>
        <begin position="891"/>
        <end position="901"/>
    </location>
</feature>
<dbReference type="Gene3D" id="2.30.18.10">
    <property type="entry name" value="Transcription factor IIA (TFIIA), beta-barrel domain"/>
    <property type="match status" value="1"/>
</dbReference>
<feature type="compositionally biased region" description="Polar residues" evidence="7">
    <location>
        <begin position="8"/>
        <end position="29"/>
    </location>
</feature>
<keyword evidence="6" id="KW-0547">Nucleotide-binding</keyword>
<dbReference type="SUPFAM" id="SSF52540">
    <property type="entry name" value="P-loop containing nucleoside triphosphate hydrolases"/>
    <property type="match status" value="1"/>
</dbReference>
<name>Q4UIU1_THEAN</name>
<keyword evidence="6" id="KW-0067">ATP-binding</keyword>
<dbReference type="InterPro" id="IPR036961">
    <property type="entry name" value="Kinesin_motor_dom_sf"/>
</dbReference>
<dbReference type="GO" id="GO:0008017">
    <property type="term" value="F:microtubule binding"/>
    <property type="evidence" value="ECO:0007669"/>
    <property type="project" value="InterPro"/>
</dbReference>
<evidence type="ECO:0000256" key="7">
    <source>
        <dbReference type="SAM" id="MobiDB-lite"/>
    </source>
</evidence>
<dbReference type="InterPro" id="IPR027417">
    <property type="entry name" value="P-loop_NTPase"/>
</dbReference>
<feature type="domain" description="Kinesin motor" evidence="8">
    <location>
        <begin position="373"/>
        <end position="691"/>
    </location>
</feature>
<dbReference type="Gene3D" id="3.40.850.10">
    <property type="entry name" value="Kinesin motor domain"/>
    <property type="match status" value="1"/>
</dbReference>
<comment type="subcellular location">
    <subcellularLocation>
        <location evidence="1">Nucleus</location>
    </subcellularLocation>
</comment>
<reference evidence="9 10" key="1">
    <citation type="journal article" date="2005" name="Science">
        <title>Genome of the host-cell transforming parasite Theileria annulata compared with T. parva.</title>
        <authorList>
            <person name="Pain A."/>
            <person name="Renauld H."/>
            <person name="Berriman M."/>
            <person name="Murphy L."/>
            <person name="Yeats C.A."/>
            <person name="Weir W."/>
            <person name="Kerhornou A."/>
            <person name="Aslett M."/>
            <person name="Bishop R."/>
            <person name="Bouchier C."/>
            <person name="Cochet M."/>
            <person name="Coulson R.M.R."/>
            <person name="Cronin A."/>
            <person name="de Villiers E.P."/>
            <person name="Fraser A."/>
            <person name="Fosker N."/>
            <person name="Gardner M."/>
            <person name="Goble A."/>
            <person name="Griffiths-Jones S."/>
            <person name="Harris D.E."/>
            <person name="Katzer F."/>
            <person name="Larke N."/>
            <person name="Lord A."/>
            <person name="Maser P."/>
            <person name="McKellar S."/>
            <person name="Mooney P."/>
            <person name="Morton F."/>
            <person name="Nene V."/>
            <person name="O'Neil S."/>
            <person name="Price C."/>
            <person name="Quail M.A."/>
            <person name="Rabbinowitsch E."/>
            <person name="Rawlings N.D."/>
            <person name="Rutter S."/>
            <person name="Saunders D."/>
            <person name="Seeger K."/>
            <person name="Shah T."/>
            <person name="Squares R."/>
            <person name="Squares S."/>
            <person name="Tivey A."/>
            <person name="Walker A.R."/>
            <person name="Woodward J."/>
            <person name="Dobbelaere D.A.E."/>
            <person name="Langsley G."/>
            <person name="Rajandream M.A."/>
            <person name="McKeever D."/>
            <person name="Shiels B."/>
            <person name="Tait A."/>
            <person name="Barrell B.G."/>
            <person name="Hall N."/>
        </authorList>
    </citation>
    <scope>NUCLEOTIDE SEQUENCE [LARGE SCALE GENOMIC DNA]</scope>
    <source>
        <strain evidence="10">Ankara</strain>
    </source>
</reference>
<dbReference type="GeneID" id="3863392"/>
<evidence type="ECO:0000256" key="2">
    <source>
        <dbReference type="ARBA" id="ARBA00023054"/>
    </source>
</evidence>
<feature type="compositionally biased region" description="Basic and acidic residues" evidence="7">
    <location>
        <begin position="58"/>
        <end position="78"/>
    </location>
</feature>
<dbReference type="GO" id="GO:0005672">
    <property type="term" value="C:transcription factor TFIIA complex"/>
    <property type="evidence" value="ECO:0007669"/>
    <property type="project" value="InterPro"/>
</dbReference>
<dbReference type="PANTHER" id="PTHR47968">
    <property type="entry name" value="CENTROMERE PROTEIN E"/>
    <property type="match status" value="1"/>
</dbReference>
<dbReference type="InParanoid" id="Q4UIU1"/>
<feature type="region of interest" description="Disordered" evidence="7">
    <location>
        <begin position="826"/>
        <end position="849"/>
    </location>
</feature>
<organism evidence="9 10">
    <name type="scientific">Theileria annulata</name>
    <dbReference type="NCBI Taxonomy" id="5874"/>
    <lineage>
        <taxon>Eukaryota</taxon>
        <taxon>Sar</taxon>
        <taxon>Alveolata</taxon>
        <taxon>Apicomplexa</taxon>
        <taxon>Aconoidasida</taxon>
        <taxon>Piroplasmida</taxon>
        <taxon>Theileriidae</taxon>
        <taxon>Theileria</taxon>
    </lineage>
</organism>
<evidence type="ECO:0000256" key="3">
    <source>
        <dbReference type="ARBA" id="ARBA00023163"/>
    </source>
</evidence>
<evidence type="ECO:0000256" key="6">
    <source>
        <dbReference type="PROSITE-ProRule" id="PRU00283"/>
    </source>
</evidence>
<comment type="similarity">
    <text evidence="6">Belongs to the TRAFAC class myosin-kinesin ATPase superfamily. Kinesin family.</text>
</comment>
<dbReference type="PANTHER" id="PTHR47968:SF75">
    <property type="entry name" value="CENTROMERE-ASSOCIATED PROTEIN E"/>
    <property type="match status" value="1"/>
</dbReference>
<evidence type="ECO:0000313" key="9">
    <source>
        <dbReference type="EMBL" id="CAI72998.1"/>
    </source>
</evidence>
<dbReference type="InterPro" id="IPR027640">
    <property type="entry name" value="Kinesin-like_fam"/>
</dbReference>
<dbReference type="GO" id="GO:0005524">
    <property type="term" value="F:ATP binding"/>
    <property type="evidence" value="ECO:0007669"/>
    <property type="project" value="UniProtKB-UniRule"/>
</dbReference>
<evidence type="ECO:0000313" key="10">
    <source>
        <dbReference type="Proteomes" id="UP000001950"/>
    </source>
</evidence>
<dbReference type="InterPro" id="IPR009088">
    <property type="entry name" value="TFIIA_b-brl"/>
</dbReference>
<feature type="compositionally biased region" description="Basic and acidic residues" evidence="7">
    <location>
        <begin position="829"/>
        <end position="845"/>
    </location>
</feature>
<dbReference type="GO" id="GO:0007018">
    <property type="term" value="P:microtubule-based movement"/>
    <property type="evidence" value="ECO:0007669"/>
    <property type="project" value="InterPro"/>
</dbReference>
<protein>
    <submittedName>
        <fullName evidence="9">Kinesin, putative</fullName>
    </submittedName>
</protein>
<dbReference type="SMART" id="SM00129">
    <property type="entry name" value="KISc"/>
    <property type="match status" value="1"/>
</dbReference>
<feature type="region of interest" description="Disordered" evidence="7">
    <location>
        <begin position="1"/>
        <end position="87"/>
    </location>
</feature>
<dbReference type="VEuPathDB" id="PiroplasmaDB:TA16310"/>
<keyword evidence="4 6" id="KW-0505">Motor protein</keyword>
<dbReference type="KEGG" id="tan:TA16310"/>
<evidence type="ECO:0000256" key="5">
    <source>
        <dbReference type="ARBA" id="ARBA00023242"/>
    </source>
</evidence>
<keyword evidence="10" id="KW-1185">Reference proteome</keyword>
<dbReference type="Pfam" id="PF00225">
    <property type="entry name" value="Kinesin"/>
    <property type="match status" value="1"/>
</dbReference>
<evidence type="ECO:0000256" key="1">
    <source>
        <dbReference type="ARBA" id="ARBA00004123"/>
    </source>
</evidence>
<keyword evidence="5" id="KW-0539">Nucleus</keyword>
<dbReference type="PRINTS" id="PR00380">
    <property type="entry name" value="KINESINHEAVY"/>
</dbReference>
<dbReference type="GO" id="GO:0003777">
    <property type="term" value="F:microtubule motor activity"/>
    <property type="evidence" value="ECO:0007669"/>
    <property type="project" value="InterPro"/>
</dbReference>
<dbReference type="OrthoDB" id="365160at2759"/>
<dbReference type="PROSITE" id="PS50067">
    <property type="entry name" value="KINESIN_MOTOR_2"/>
    <property type="match status" value="1"/>
</dbReference>
<dbReference type="OMA" id="TIHMASN"/>
<dbReference type="Proteomes" id="UP000001950">
    <property type="component" value="Chromosome 1"/>
</dbReference>
<dbReference type="eggNOG" id="KOG0242">
    <property type="taxonomic scope" value="Eukaryota"/>
</dbReference>